<dbReference type="GO" id="GO:0035312">
    <property type="term" value="F:5'-3' DNA exonuclease activity"/>
    <property type="evidence" value="ECO:0007669"/>
    <property type="project" value="TreeGrafter"/>
</dbReference>
<name>A0A7C2AC15_9GAMM</name>
<organism evidence="2">
    <name type="scientific">Methylophaga aminisulfidivorans</name>
    <dbReference type="NCBI Taxonomy" id="230105"/>
    <lineage>
        <taxon>Bacteria</taxon>
        <taxon>Pseudomonadati</taxon>
        <taxon>Pseudomonadota</taxon>
        <taxon>Gammaproteobacteria</taxon>
        <taxon>Thiotrichales</taxon>
        <taxon>Piscirickettsiaceae</taxon>
        <taxon>Methylophaga</taxon>
    </lineage>
</organism>
<dbReference type="InterPro" id="IPR004013">
    <property type="entry name" value="PHP_dom"/>
</dbReference>
<evidence type="ECO:0000259" key="1">
    <source>
        <dbReference type="SMART" id="SM00481"/>
    </source>
</evidence>
<dbReference type="InterPro" id="IPR016195">
    <property type="entry name" value="Pol/histidinol_Pase-like"/>
</dbReference>
<dbReference type="PANTHER" id="PTHR42924:SF3">
    <property type="entry name" value="POLYMERASE_HISTIDINOL PHOSPHATASE N-TERMINAL DOMAIN-CONTAINING PROTEIN"/>
    <property type="match status" value="1"/>
</dbReference>
<dbReference type="GO" id="GO:0004534">
    <property type="term" value="F:5'-3' RNA exonuclease activity"/>
    <property type="evidence" value="ECO:0007669"/>
    <property type="project" value="TreeGrafter"/>
</dbReference>
<comment type="caution">
    <text evidence="2">The sequence shown here is derived from an EMBL/GenBank/DDBJ whole genome shotgun (WGS) entry which is preliminary data.</text>
</comment>
<sequence>MTQFDLHTHSTASDGSLSPTELVKRAKLQGVTHLALTDHDGTEGIREAQDIAQEEDICLIPGVEISVSWHGATVHIVGLHVDVENDALQKGLSLLRDYRHERAVKIADRLDKAGIKGAYEGAKQYASETMLGRVHFAKFLIEKGYAKDMGDVFKRFLIKNKPGYVSGDWALLSDTVNWINGAGGQAVIAHPARYKMTATKRRKLLAEFKDLGGAAIEVASGSQHPEEVRTMGHLANEFELLASAGSDFHSPDKNYSEVGKIANLPPFVTPIWSKWPYVVQ</sequence>
<feature type="domain" description="Polymerase/histidinol phosphatase N-terminal" evidence="1">
    <location>
        <begin position="4"/>
        <end position="69"/>
    </location>
</feature>
<dbReference type="AlphaFoldDB" id="A0A7C2AC15"/>
<dbReference type="SUPFAM" id="SSF89550">
    <property type="entry name" value="PHP domain-like"/>
    <property type="match status" value="1"/>
</dbReference>
<dbReference type="Pfam" id="PF02811">
    <property type="entry name" value="PHP"/>
    <property type="match status" value="1"/>
</dbReference>
<dbReference type="InterPro" id="IPR003141">
    <property type="entry name" value="Pol/His_phosphatase_N"/>
</dbReference>
<proteinExistence type="predicted"/>
<dbReference type="Gene3D" id="3.20.20.140">
    <property type="entry name" value="Metal-dependent hydrolases"/>
    <property type="match status" value="1"/>
</dbReference>
<dbReference type="EMBL" id="DRHY01000215">
    <property type="protein sequence ID" value="HEC74673.1"/>
    <property type="molecule type" value="Genomic_DNA"/>
</dbReference>
<accession>A0A7C2AC15</accession>
<protein>
    <submittedName>
        <fullName evidence="2">PHP domain-containing protein</fullName>
    </submittedName>
</protein>
<dbReference type="PANTHER" id="PTHR42924">
    <property type="entry name" value="EXONUCLEASE"/>
    <property type="match status" value="1"/>
</dbReference>
<reference evidence="2" key="1">
    <citation type="journal article" date="2020" name="mSystems">
        <title>Genome- and Community-Level Interaction Insights into Carbon Utilization and Element Cycling Functions of Hydrothermarchaeota in Hydrothermal Sediment.</title>
        <authorList>
            <person name="Zhou Z."/>
            <person name="Liu Y."/>
            <person name="Xu W."/>
            <person name="Pan J."/>
            <person name="Luo Z.H."/>
            <person name="Li M."/>
        </authorList>
    </citation>
    <scope>NUCLEOTIDE SEQUENCE [LARGE SCALE GENOMIC DNA]</scope>
    <source>
        <strain evidence="2">HyVt-380</strain>
    </source>
</reference>
<dbReference type="SMART" id="SM00481">
    <property type="entry name" value="POLIIIAc"/>
    <property type="match status" value="1"/>
</dbReference>
<dbReference type="Proteomes" id="UP000886384">
    <property type="component" value="Unassembled WGS sequence"/>
</dbReference>
<dbReference type="InterPro" id="IPR052018">
    <property type="entry name" value="PHP_domain"/>
</dbReference>
<dbReference type="CDD" id="cd07438">
    <property type="entry name" value="PHP_HisPPase_AMP"/>
    <property type="match status" value="1"/>
</dbReference>
<evidence type="ECO:0000313" key="2">
    <source>
        <dbReference type="EMBL" id="HEC74673.1"/>
    </source>
</evidence>
<gene>
    <name evidence="2" type="ORF">ENI26_09945</name>
</gene>
<dbReference type="Gene3D" id="1.10.150.650">
    <property type="match status" value="1"/>
</dbReference>